<protein>
    <recommendedName>
        <fullName evidence="4">Eukaryotic translation initiation factor 3 subunit H</fullName>
        <shortName evidence="4">eIF3h</shortName>
    </recommendedName>
</protein>
<keyword evidence="1 4" id="KW-0963">Cytoplasm</keyword>
<proteinExistence type="inferred from homology"/>
<dbReference type="PANTHER" id="PTHR10410">
    <property type="entry name" value="EUKARYOTIC TRANSLATION INITIATION FACTOR 3 -RELATED"/>
    <property type="match status" value="1"/>
</dbReference>
<keyword evidence="7" id="KW-1185">Reference proteome</keyword>
<comment type="function">
    <text evidence="4">Component of the eukaryotic translation initiation factor 3 (eIF-3) complex, which is involved in protein synthesis of a specialized repertoire of mRNAs and, together with other initiation factors, stimulates binding of mRNA and methionyl-tRNAi to the 40S ribosome. The eIF-3 complex specifically targets and initiates translation of a subset of mRNAs involved in cell proliferation.</text>
</comment>
<accession>A0A9P6B5B1</accession>
<dbReference type="InterPro" id="IPR000555">
    <property type="entry name" value="JAMM/MPN+_dom"/>
</dbReference>
<name>A0A9P6B5B1_9AGAM</name>
<dbReference type="AlphaFoldDB" id="A0A9P6B5B1"/>
<evidence type="ECO:0000313" key="6">
    <source>
        <dbReference type="EMBL" id="KAF9517587.1"/>
    </source>
</evidence>
<evidence type="ECO:0000256" key="3">
    <source>
        <dbReference type="ARBA" id="ARBA00022917"/>
    </source>
</evidence>
<comment type="subunit">
    <text evidence="4">Component of the eukaryotic translation initiation factor 3 (eIF-3) complex.</text>
</comment>
<feature type="domain" description="MPN" evidence="5">
    <location>
        <begin position="16"/>
        <end position="151"/>
    </location>
</feature>
<dbReference type="Gene3D" id="3.40.140.10">
    <property type="entry name" value="Cytidine Deaminase, domain 2"/>
    <property type="match status" value="1"/>
</dbReference>
<dbReference type="SMART" id="SM00232">
    <property type="entry name" value="JAB_MPN"/>
    <property type="match status" value="1"/>
</dbReference>
<dbReference type="Pfam" id="PF19445">
    <property type="entry name" value="eIF3h_C"/>
    <property type="match status" value="2"/>
</dbReference>
<reference evidence="6" key="1">
    <citation type="journal article" date="2020" name="Nat. Commun.">
        <title>Large-scale genome sequencing of mycorrhizal fungi provides insights into the early evolution of symbiotic traits.</title>
        <authorList>
            <person name="Miyauchi S."/>
            <person name="Kiss E."/>
            <person name="Kuo A."/>
            <person name="Drula E."/>
            <person name="Kohler A."/>
            <person name="Sanchez-Garcia M."/>
            <person name="Morin E."/>
            <person name="Andreopoulos B."/>
            <person name="Barry K.W."/>
            <person name="Bonito G."/>
            <person name="Buee M."/>
            <person name="Carver A."/>
            <person name="Chen C."/>
            <person name="Cichocki N."/>
            <person name="Clum A."/>
            <person name="Culley D."/>
            <person name="Crous P.W."/>
            <person name="Fauchery L."/>
            <person name="Girlanda M."/>
            <person name="Hayes R.D."/>
            <person name="Keri Z."/>
            <person name="LaButti K."/>
            <person name="Lipzen A."/>
            <person name="Lombard V."/>
            <person name="Magnuson J."/>
            <person name="Maillard F."/>
            <person name="Murat C."/>
            <person name="Nolan M."/>
            <person name="Ohm R.A."/>
            <person name="Pangilinan J."/>
            <person name="Pereira M.F."/>
            <person name="Perotto S."/>
            <person name="Peter M."/>
            <person name="Pfister S."/>
            <person name="Riley R."/>
            <person name="Sitrit Y."/>
            <person name="Stielow J.B."/>
            <person name="Szollosi G."/>
            <person name="Zifcakova L."/>
            <person name="Stursova M."/>
            <person name="Spatafora J.W."/>
            <person name="Tedersoo L."/>
            <person name="Vaario L.M."/>
            <person name="Yamada A."/>
            <person name="Yan M."/>
            <person name="Wang P."/>
            <person name="Xu J."/>
            <person name="Bruns T."/>
            <person name="Baldrian P."/>
            <person name="Vilgalys R."/>
            <person name="Dunand C."/>
            <person name="Henrissat B."/>
            <person name="Grigoriev I.V."/>
            <person name="Hibbett D."/>
            <person name="Nagy L.G."/>
            <person name="Martin F.M."/>
        </authorList>
    </citation>
    <scope>NUCLEOTIDE SEQUENCE</scope>
    <source>
        <strain evidence="6">UP504</strain>
    </source>
</reference>
<dbReference type="OrthoDB" id="10265695at2759"/>
<dbReference type="InterPro" id="IPR045810">
    <property type="entry name" value="eIF3h_C"/>
</dbReference>
<dbReference type="Pfam" id="PF01398">
    <property type="entry name" value="JAB"/>
    <property type="match status" value="1"/>
</dbReference>
<dbReference type="GO" id="GO:0003743">
    <property type="term" value="F:translation initiation factor activity"/>
    <property type="evidence" value="ECO:0007669"/>
    <property type="project" value="UniProtKB-UniRule"/>
</dbReference>
<dbReference type="CDD" id="cd08065">
    <property type="entry name" value="MPN_eIF3h"/>
    <property type="match status" value="1"/>
</dbReference>
<dbReference type="InterPro" id="IPR027524">
    <property type="entry name" value="eIF3h"/>
</dbReference>
<evidence type="ECO:0000256" key="2">
    <source>
        <dbReference type="ARBA" id="ARBA00022540"/>
    </source>
</evidence>
<evidence type="ECO:0000313" key="7">
    <source>
        <dbReference type="Proteomes" id="UP000886523"/>
    </source>
</evidence>
<keyword evidence="2 4" id="KW-0396">Initiation factor</keyword>
<dbReference type="HAMAP" id="MF_03007">
    <property type="entry name" value="eIF3h"/>
    <property type="match status" value="1"/>
</dbReference>
<organism evidence="6 7">
    <name type="scientific">Hydnum rufescens UP504</name>
    <dbReference type="NCBI Taxonomy" id="1448309"/>
    <lineage>
        <taxon>Eukaryota</taxon>
        <taxon>Fungi</taxon>
        <taxon>Dikarya</taxon>
        <taxon>Basidiomycota</taxon>
        <taxon>Agaricomycotina</taxon>
        <taxon>Agaricomycetes</taxon>
        <taxon>Cantharellales</taxon>
        <taxon>Hydnaceae</taxon>
        <taxon>Hydnum</taxon>
    </lineage>
</organism>
<dbReference type="Proteomes" id="UP000886523">
    <property type="component" value="Unassembled WGS sequence"/>
</dbReference>
<dbReference type="GO" id="GO:0001732">
    <property type="term" value="P:formation of cytoplasmic translation initiation complex"/>
    <property type="evidence" value="ECO:0007669"/>
    <property type="project" value="UniProtKB-UniRule"/>
</dbReference>
<keyword evidence="3 4" id="KW-0648">Protein biosynthesis</keyword>
<dbReference type="EMBL" id="MU128931">
    <property type="protein sequence ID" value="KAF9517587.1"/>
    <property type="molecule type" value="Genomic_DNA"/>
</dbReference>
<dbReference type="GO" id="GO:0008237">
    <property type="term" value="F:metallopeptidase activity"/>
    <property type="evidence" value="ECO:0007669"/>
    <property type="project" value="InterPro"/>
</dbReference>
<evidence type="ECO:0000256" key="4">
    <source>
        <dbReference type="HAMAP-Rule" id="MF_03007"/>
    </source>
</evidence>
<gene>
    <name evidence="6" type="ORF">BS47DRAFT_1314323</name>
</gene>
<dbReference type="PROSITE" id="PS50249">
    <property type="entry name" value="MPN"/>
    <property type="match status" value="1"/>
</dbReference>
<comment type="subcellular location">
    <subcellularLocation>
        <location evidence="4">Cytoplasm</location>
    </subcellularLocation>
</comment>
<comment type="caution">
    <text evidence="6">The sequence shown here is derived from an EMBL/GenBank/DDBJ whole genome shotgun (WGS) entry which is preliminary data.</text>
</comment>
<sequence length="345" mass="37145">MAKFVDVEAEIPVTTVQLDGLVVMKIIKHSRETPGTAVGLLVGLDLDGTLEISNSFGLPVSADNDEKIIKTSGGRYEATMLRALREAQYDDTVIGFYQSTTMGAFLRQSLISTQASHHETLRQGGIALIHDVSSTARGNTSLRAFRLTKSFLSANKDGKFHVQSLIDHQVTFSTILEEVPVAVRSSVLLSAFLSTLSSNSQNLQASLSTPALSPALSPSTTSLLPSFAHMDGAPPTTLARTMDALLETLDAQRTEENNIAFHSRQIARERARADAYVQKRKEENAARLAQGLSPLPEEDVARLFKIPPEPGRLDSTLLLGQVDGYAKSLEAASAAAAVKLFVAQS</sequence>
<dbReference type="GO" id="GO:0005852">
    <property type="term" value="C:eukaryotic translation initiation factor 3 complex"/>
    <property type="evidence" value="ECO:0007669"/>
    <property type="project" value="UniProtKB-UniRule"/>
</dbReference>
<dbReference type="GO" id="GO:0016282">
    <property type="term" value="C:eukaryotic 43S preinitiation complex"/>
    <property type="evidence" value="ECO:0007669"/>
    <property type="project" value="UniProtKB-UniRule"/>
</dbReference>
<evidence type="ECO:0000259" key="5">
    <source>
        <dbReference type="PROSITE" id="PS50249"/>
    </source>
</evidence>
<evidence type="ECO:0000256" key="1">
    <source>
        <dbReference type="ARBA" id="ARBA00022490"/>
    </source>
</evidence>
<dbReference type="GO" id="GO:0033290">
    <property type="term" value="C:eukaryotic 48S preinitiation complex"/>
    <property type="evidence" value="ECO:0007669"/>
    <property type="project" value="UniProtKB-UniRule"/>
</dbReference>
<dbReference type="InterPro" id="IPR050242">
    <property type="entry name" value="JAMM_MPN+_peptidase_M67A"/>
</dbReference>
<dbReference type="InterPro" id="IPR037518">
    <property type="entry name" value="MPN"/>
</dbReference>
<comment type="similarity">
    <text evidence="4">Belongs to the eIF-3 subunit H family.</text>
</comment>